<evidence type="ECO:0000256" key="1">
    <source>
        <dbReference type="ARBA" id="ARBA00004141"/>
    </source>
</evidence>
<dbReference type="EMBL" id="CAJVPS010000504">
    <property type="protein sequence ID" value="CAG8491038.1"/>
    <property type="molecule type" value="Genomic_DNA"/>
</dbReference>
<evidence type="ECO:0000313" key="8">
    <source>
        <dbReference type="Proteomes" id="UP000789508"/>
    </source>
</evidence>
<evidence type="ECO:0000256" key="4">
    <source>
        <dbReference type="ARBA" id="ARBA00023136"/>
    </source>
</evidence>
<feature type="domain" description="MARVEL" evidence="6">
    <location>
        <begin position="28"/>
        <end position="153"/>
    </location>
</feature>
<name>A0A9N8WIP8_9GLOM</name>
<keyword evidence="4 5" id="KW-0472">Membrane</keyword>
<keyword evidence="8" id="KW-1185">Reference proteome</keyword>
<dbReference type="AlphaFoldDB" id="A0A9N8WIP8"/>
<dbReference type="InterPro" id="IPR008253">
    <property type="entry name" value="Marvel"/>
</dbReference>
<evidence type="ECO:0000256" key="5">
    <source>
        <dbReference type="SAM" id="Phobius"/>
    </source>
</evidence>
<comment type="caution">
    <text evidence="7">The sequence shown here is derived from an EMBL/GenBank/DDBJ whole genome shotgun (WGS) entry which is preliminary data.</text>
</comment>
<evidence type="ECO:0000313" key="7">
    <source>
        <dbReference type="EMBL" id="CAG8491038.1"/>
    </source>
</evidence>
<feature type="transmembrane region" description="Helical" evidence="5">
    <location>
        <begin position="139"/>
        <end position="159"/>
    </location>
</feature>
<evidence type="ECO:0000256" key="3">
    <source>
        <dbReference type="ARBA" id="ARBA00022989"/>
    </source>
</evidence>
<keyword evidence="2 5" id="KW-0812">Transmembrane</keyword>
<dbReference type="Proteomes" id="UP000789508">
    <property type="component" value="Unassembled WGS sequence"/>
</dbReference>
<proteinExistence type="predicted"/>
<keyword evidence="3 5" id="KW-1133">Transmembrane helix</keyword>
<protein>
    <submittedName>
        <fullName evidence="7">5116_t:CDS:1</fullName>
    </submittedName>
</protein>
<accession>A0A9N8WIP8</accession>
<dbReference type="Pfam" id="PF01284">
    <property type="entry name" value="MARVEL"/>
    <property type="match status" value="1"/>
</dbReference>
<gene>
    <name evidence="7" type="ORF">ALEPTO_LOCUS2987</name>
</gene>
<feature type="transmembrane region" description="Helical" evidence="5">
    <location>
        <begin position="89"/>
        <end position="109"/>
    </location>
</feature>
<reference evidence="7" key="1">
    <citation type="submission" date="2021-06" db="EMBL/GenBank/DDBJ databases">
        <authorList>
            <person name="Kallberg Y."/>
            <person name="Tangrot J."/>
            <person name="Rosling A."/>
        </authorList>
    </citation>
    <scope>NUCLEOTIDE SEQUENCE</scope>
    <source>
        <strain evidence="7">FL130A</strain>
    </source>
</reference>
<feature type="transmembrane region" description="Helical" evidence="5">
    <location>
        <begin position="32"/>
        <end position="50"/>
    </location>
</feature>
<sequence length="167" mass="18518">MATHEKHDPSMIPKSSLDQYQPSRKFVSGVRYFEIICGIIAVITLGTTAGGHKQLYDNIPNWVIYGLVVSCTGTVISTISIIDTNLKYALLEGLTSFIWSCAYLVYVVFGAINTPADQDCSNFHGWERTTCSSPKAAEFFAFIAVFAYGFSAATAYRVWFARRNSNN</sequence>
<evidence type="ECO:0000256" key="2">
    <source>
        <dbReference type="ARBA" id="ARBA00022692"/>
    </source>
</evidence>
<dbReference type="OrthoDB" id="2387995at2759"/>
<organism evidence="7 8">
    <name type="scientific">Ambispora leptoticha</name>
    <dbReference type="NCBI Taxonomy" id="144679"/>
    <lineage>
        <taxon>Eukaryota</taxon>
        <taxon>Fungi</taxon>
        <taxon>Fungi incertae sedis</taxon>
        <taxon>Mucoromycota</taxon>
        <taxon>Glomeromycotina</taxon>
        <taxon>Glomeromycetes</taxon>
        <taxon>Archaeosporales</taxon>
        <taxon>Ambisporaceae</taxon>
        <taxon>Ambispora</taxon>
    </lineage>
</organism>
<dbReference type="GO" id="GO:0016020">
    <property type="term" value="C:membrane"/>
    <property type="evidence" value="ECO:0007669"/>
    <property type="project" value="UniProtKB-SubCell"/>
</dbReference>
<comment type="subcellular location">
    <subcellularLocation>
        <location evidence="1">Membrane</location>
        <topology evidence="1">Multi-pass membrane protein</topology>
    </subcellularLocation>
</comment>
<feature type="transmembrane region" description="Helical" evidence="5">
    <location>
        <begin position="62"/>
        <end position="82"/>
    </location>
</feature>
<evidence type="ECO:0000259" key="6">
    <source>
        <dbReference type="Pfam" id="PF01284"/>
    </source>
</evidence>